<dbReference type="RefSeq" id="WP_145197618.1">
    <property type="nucleotide sequence ID" value="NZ_CP036434.1"/>
</dbReference>
<keyword evidence="3" id="KW-0812">Transmembrane</keyword>
<dbReference type="EMBL" id="CP036434">
    <property type="protein sequence ID" value="QDV06965.1"/>
    <property type="molecule type" value="Genomic_DNA"/>
</dbReference>
<keyword evidence="6" id="KW-1185">Reference proteome</keyword>
<evidence type="ECO:0000256" key="1">
    <source>
        <dbReference type="ARBA" id="ARBA00022729"/>
    </source>
</evidence>
<dbReference type="GO" id="GO:0015159">
    <property type="term" value="F:polysaccharide transmembrane transporter activity"/>
    <property type="evidence" value="ECO:0007669"/>
    <property type="project" value="InterPro"/>
</dbReference>
<keyword evidence="3" id="KW-0472">Membrane</keyword>
<sequence>MSRDQAAFEFGEDDAPARSERERIEQEIDEEIRFHLEARARALEEAGLDARAAHRTALAYFGDRRRIRRACLVQRQWRPIMLQRLHLATTVLLLVAAAILGARSLLAEAAYESRLEELGEAVERLQASASASLAPGAIVAPGLPPKRVDLSTIAVGDVLEVRNEAHQDLHVVCSVCYDGMILLPQLGWFMAAGKTLPVIDAELNTAFYAYYTTAPKIVTMLKEAALIRVEPDSDRPIAPGDYLRLYDEAHPFDVNFTIMVDPDGTLLLDQLGRFHVAGYTRSDLETILVDRSRPFFTEEPVIRVTVTDAPRPK</sequence>
<dbReference type="Gene3D" id="3.30.1950.10">
    <property type="entry name" value="wza like domain"/>
    <property type="match status" value="1"/>
</dbReference>
<evidence type="ECO:0000259" key="4">
    <source>
        <dbReference type="Pfam" id="PF02563"/>
    </source>
</evidence>
<dbReference type="InterPro" id="IPR003715">
    <property type="entry name" value="Poly_export_N"/>
</dbReference>
<feature type="region of interest" description="Disordered" evidence="2">
    <location>
        <begin position="1"/>
        <end position="21"/>
    </location>
</feature>
<dbReference type="NCBIfam" id="NF038403">
    <property type="entry name" value="perm_prefix_1"/>
    <property type="match status" value="1"/>
</dbReference>
<dbReference type="InterPro" id="IPR049712">
    <property type="entry name" value="Poly_export"/>
</dbReference>
<evidence type="ECO:0000256" key="2">
    <source>
        <dbReference type="SAM" id="MobiDB-lite"/>
    </source>
</evidence>
<keyword evidence="3" id="KW-1133">Transmembrane helix</keyword>
<organism evidence="5 6">
    <name type="scientific">Saltatorellus ferox</name>
    <dbReference type="NCBI Taxonomy" id="2528018"/>
    <lineage>
        <taxon>Bacteria</taxon>
        <taxon>Pseudomonadati</taxon>
        <taxon>Planctomycetota</taxon>
        <taxon>Planctomycetia</taxon>
        <taxon>Planctomycetia incertae sedis</taxon>
        <taxon>Saltatorellus</taxon>
    </lineage>
</organism>
<evidence type="ECO:0000256" key="3">
    <source>
        <dbReference type="SAM" id="Phobius"/>
    </source>
</evidence>
<keyword evidence="1" id="KW-0732">Signal</keyword>
<evidence type="ECO:0000313" key="6">
    <source>
        <dbReference type="Proteomes" id="UP000320390"/>
    </source>
</evidence>
<dbReference type="Proteomes" id="UP000320390">
    <property type="component" value="Chromosome"/>
</dbReference>
<evidence type="ECO:0000313" key="5">
    <source>
        <dbReference type="EMBL" id="QDV06965.1"/>
    </source>
</evidence>
<reference evidence="5 6" key="1">
    <citation type="submission" date="2019-02" db="EMBL/GenBank/DDBJ databases">
        <title>Deep-cultivation of Planctomycetes and their phenomic and genomic characterization uncovers novel biology.</title>
        <authorList>
            <person name="Wiegand S."/>
            <person name="Jogler M."/>
            <person name="Boedeker C."/>
            <person name="Pinto D."/>
            <person name="Vollmers J."/>
            <person name="Rivas-Marin E."/>
            <person name="Kohn T."/>
            <person name="Peeters S.H."/>
            <person name="Heuer A."/>
            <person name="Rast P."/>
            <person name="Oberbeckmann S."/>
            <person name="Bunk B."/>
            <person name="Jeske O."/>
            <person name="Meyerdierks A."/>
            <person name="Storesund J.E."/>
            <person name="Kallscheuer N."/>
            <person name="Luecker S."/>
            <person name="Lage O.M."/>
            <person name="Pohl T."/>
            <person name="Merkel B.J."/>
            <person name="Hornburger P."/>
            <person name="Mueller R.-W."/>
            <person name="Bruemmer F."/>
            <person name="Labrenz M."/>
            <person name="Spormann A.M."/>
            <person name="Op den Camp H."/>
            <person name="Overmann J."/>
            <person name="Amann R."/>
            <person name="Jetten M.S.M."/>
            <person name="Mascher T."/>
            <person name="Medema M.H."/>
            <person name="Devos D.P."/>
            <person name="Kaster A.-K."/>
            <person name="Ovreas L."/>
            <person name="Rohde M."/>
            <person name="Galperin M.Y."/>
            <person name="Jogler C."/>
        </authorList>
    </citation>
    <scope>NUCLEOTIDE SEQUENCE [LARGE SCALE GENOMIC DNA]</scope>
    <source>
        <strain evidence="5 6">Poly30</strain>
    </source>
</reference>
<dbReference type="OrthoDB" id="233929at2"/>
<protein>
    <submittedName>
        <fullName evidence="5">Polysaccharide biosynthesis/export protein</fullName>
    </submittedName>
</protein>
<dbReference type="PANTHER" id="PTHR33619:SF3">
    <property type="entry name" value="POLYSACCHARIDE EXPORT PROTEIN GFCE-RELATED"/>
    <property type="match status" value="1"/>
</dbReference>
<name>A0A518ESD2_9BACT</name>
<dbReference type="PANTHER" id="PTHR33619">
    <property type="entry name" value="POLYSACCHARIDE EXPORT PROTEIN GFCE-RELATED"/>
    <property type="match status" value="1"/>
</dbReference>
<feature type="domain" description="Polysaccharide export protein N-terminal" evidence="4">
    <location>
        <begin position="232"/>
        <end position="307"/>
    </location>
</feature>
<dbReference type="AlphaFoldDB" id="A0A518ESD2"/>
<proteinExistence type="predicted"/>
<gene>
    <name evidence="5" type="ORF">Poly30_24840</name>
</gene>
<feature type="transmembrane region" description="Helical" evidence="3">
    <location>
        <begin position="85"/>
        <end position="106"/>
    </location>
</feature>
<accession>A0A518ESD2</accession>
<dbReference type="Pfam" id="PF02563">
    <property type="entry name" value="Poly_export"/>
    <property type="match status" value="2"/>
</dbReference>
<feature type="domain" description="Polysaccharide export protein N-terminal" evidence="4">
    <location>
        <begin position="152"/>
        <end position="217"/>
    </location>
</feature>
<dbReference type="InterPro" id="IPR047928">
    <property type="entry name" value="Perm_prefix_1"/>
</dbReference>